<dbReference type="SUPFAM" id="SSF63829">
    <property type="entry name" value="Calcium-dependent phosphotriesterase"/>
    <property type="match status" value="1"/>
</dbReference>
<dbReference type="HOGENOM" id="CLU_902222_0_0_9"/>
<evidence type="ECO:0000313" key="1">
    <source>
        <dbReference type="EMBL" id="ESL01531.1"/>
    </source>
</evidence>
<accession>V2Y1F8</accession>
<organism evidence="1 2">
    <name type="scientific">Catonella morbi ATCC 51271</name>
    <dbReference type="NCBI Taxonomy" id="592026"/>
    <lineage>
        <taxon>Bacteria</taxon>
        <taxon>Bacillati</taxon>
        <taxon>Bacillota</taxon>
        <taxon>Clostridia</taxon>
        <taxon>Lachnospirales</taxon>
        <taxon>Lachnospiraceae</taxon>
        <taxon>Catonella</taxon>
    </lineage>
</organism>
<name>V2Y1F8_9FIRM</name>
<comment type="caution">
    <text evidence="1">The sequence shown here is derived from an EMBL/GenBank/DDBJ whole genome shotgun (WGS) entry which is preliminary data.</text>
</comment>
<keyword evidence="2" id="KW-1185">Reference proteome</keyword>
<proteinExistence type="predicted"/>
<reference evidence="1 2" key="1">
    <citation type="submission" date="2013-06" db="EMBL/GenBank/DDBJ databases">
        <authorList>
            <person name="Weinstock G."/>
            <person name="Sodergren E."/>
            <person name="Clifton S."/>
            <person name="Fulton L."/>
            <person name="Fulton B."/>
            <person name="Courtney L."/>
            <person name="Fronick C."/>
            <person name="Harrison M."/>
            <person name="Strong C."/>
            <person name="Farmer C."/>
            <person name="Delahaunty K."/>
            <person name="Markovic C."/>
            <person name="Hall O."/>
            <person name="Minx P."/>
            <person name="Tomlinson C."/>
            <person name="Mitreva M."/>
            <person name="Nelson J."/>
            <person name="Hou S."/>
            <person name="Wollam A."/>
            <person name="Pepin K.H."/>
            <person name="Johnson M."/>
            <person name="Bhonagiri V."/>
            <person name="Nash W.E."/>
            <person name="Warren W."/>
            <person name="Chinwalla A."/>
            <person name="Mardis E.R."/>
            <person name="Wilson R.K."/>
        </authorList>
    </citation>
    <scope>NUCLEOTIDE SEQUENCE [LARGE SCALE GENOMIC DNA]</scope>
    <source>
        <strain evidence="1 2">ATCC 51271</strain>
    </source>
</reference>
<dbReference type="Proteomes" id="UP000018227">
    <property type="component" value="Unassembled WGS sequence"/>
</dbReference>
<evidence type="ECO:0000313" key="2">
    <source>
        <dbReference type="Proteomes" id="UP000018227"/>
    </source>
</evidence>
<protein>
    <submittedName>
        <fullName evidence="1">Uncharacterized protein</fullName>
    </submittedName>
</protein>
<dbReference type="AlphaFoldDB" id="V2Y1F8"/>
<sequence>MIKERKIMSDMKLLYRIDDNKDYTNMGGIAIDENGTLYCVKSSSDDENQCLYVINNYERAKKTNGFVNPLRTHKYKRLGHANSLTLSGGYLYVGTNENYIIKLSTTKLKGTKHEAGTKIDINSGDADISSIAAVGNNQFIVHFSGYNDGHARQRVYFSSKITDTVEYSAEKMKTFTYPDTLKIKVDNTEAQDMFYKDGYLYFIVAEKDDESKEFTKSHIFKYHYESGTYVGHETFTNTKAKKFEIESMYIVDKKLVFSVNESKVIKEKVKVNGKMITRTKTVNNWDAIYTVENWELASKEITIPNENK</sequence>
<dbReference type="EMBL" id="ACIL03000022">
    <property type="protein sequence ID" value="ESL01531.1"/>
    <property type="molecule type" value="Genomic_DNA"/>
</dbReference>
<gene>
    <name evidence="1" type="ORF">GCWU0000282_003285</name>
</gene>